<sequence length="196" mass="21405">MPIYCDESGGLSAGAMIFAAVKIEADAADALLMRFKAVAGLRGEMKGSRISLVERGLFFEFLERFGGRAIIGEARRERLAPGVRPEKDLDLKTYAALLEHVVEAWLPEVNGCAEVVIDDGRYDAARLSLVRQDIAAMLGTCGRARLEDSKRSAGVQIADVIANSMFNLAISSPRTERIRRIAAPFIDASILRIRPI</sequence>
<organism evidence="1 2">
    <name type="scientific">Sphingobium boeckii</name>
    <dbReference type="NCBI Taxonomy" id="1082345"/>
    <lineage>
        <taxon>Bacteria</taxon>
        <taxon>Pseudomonadati</taxon>
        <taxon>Pseudomonadota</taxon>
        <taxon>Alphaproteobacteria</taxon>
        <taxon>Sphingomonadales</taxon>
        <taxon>Sphingomonadaceae</taxon>
        <taxon>Sphingobium</taxon>
    </lineage>
</organism>
<gene>
    <name evidence="1" type="ORF">FHS49_000023</name>
</gene>
<dbReference type="RefSeq" id="WP_184014242.1">
    <property type="nucleotide sequence ID" value="NZ_JACIJC010000001.1"/>
</dbReference>
<dbReference type="Pfam" id="PF12686">
    <property type="entry name" value="DUF3800"/>
    <property type="match status" value="1"/>
</dbReference>
<reference evidence="1 2" key="1">
    <citation type="submission" date="2020-08" db="EMBL/GenBank/DDBJ databases">
        <title>Genomic Encyclopedia of Type Strains, Phase IV (KMG-IV): sequencing the most valuable type-strain genomes for metagenomic binning, comparative biology and taxonomic classification.</title>
        <authorList>
            <person name="Goeker M."/>
        </authorList>
    </citation>
    <scope>NUCLEOTIDE SEQUENCE [LARGE SCALE GENOMIC DNA]</scope>
    <source>
        <strain evidence="1 2">DSM 25079</strain>
    </source>
</reference>
<name>A0A7W9ECG5_9SPHN</name>
<dbReference type="EMBL" id="JACIJC010000001">
    <property type="protein sequence ID" value="MBB5684032.1"/>
    <property type="molecule type" value="Genomic_DNA"/>
</dbReference>
<evidence type="ECO:0000313" key="2">
    <source>
        <dbReference type="Proteomes" id="UP000549617"/>
    </source>
</evidence>
<keyword evidence="2" id="KW-1185">Reference proteome</keyword>
<protein>
    <recommendedName>
        <fullName evidence="3">DUF3800 domain-containing protein</fullName>
    </recommendedName>
</protein>
<evidence type="ECO:0000313" key="1">
    <source>
        <dbReference type="EMBL" id="MBB5684032.1"/>
    </source>
</evidence>
<evidence type="ECO:0008006" key="3">
    <source>
        <dbReference type="Google" id="ProtNLM"/>
    </source>
</evidence>
<dbReference type="AlphaFoldDB" id="A0A7W9ECG5"/>
<dbReference type="InterPro" id="IPR024524">
    <property type="entry name" value="DUF3800"/>
</dbReference>
<comment type="caution">
    <text evidence="1">The sequence shown here is derived from an EMBL/GenBank/DDBJ whole genome shotgun (WGS) entry which is preliminary data.</text>
</comment>
<proteinExistence type="predicted"/>
<dbReference type="Proteomes" id="UP000549617">
    <property type="component" value="Unassembled WGS sequence"/>
</dbReference>
<accession>A0A7W9ECG5</accession>